<gene>
    <name evidence="5" type="ORF">NP493_783g01050</name>
</gene>
<keyword evidence="6" id="KW-1185">Reference proteome</keyword>
<evidence type="ECO:0000259" key="4">
    <source>
        <dbReference type="PROSITE" id="PS50225"/>
    </source>
</evidence>
<dbReference type="SMART" id="SM00248">
    <property type="entry name" value="ANK"/>
    <property type="match status" value="6"/>
</dbReference>
<evidence type="ECO:0000256" key="1">
    <source>
        <dbReference type="ARBA" id="ARBA00022737"/>
    </source>
</evidence>
<dbReference type="Gene3D" id="1.10.750.20">
    <property type="entry name" value="SOCS box"/>
    <property type="match status" value="1"/>
</dbReference>
<proteinExistence type="predicted"/>
<dbReference type="PROSITE" id="PS50088">
    <property type="entry name" value="ANK_REPEAT"/>
    <property type="match status" value="3"/>
</dbReference>
<evidence type="ECO:0000313" key="6">
    <source>
        <dbReference type="Proteomes" id="UP001209878"/>
    </source>
</evidence>
<dbReference type="PROSITE" id="PS50297">
    <property type="entry name" value="ANK_REP_REGION"/>
    <property type="match status" value="3"/>
</dbReference>
<evidence type="ECO:0000256" key="2">
    <source>
        <dbReference type="ARBA" id="ARBA00023043"/>
    </source>
</evidence>
<dbReference type="SMART" id="SM00969">
    <property type="entry name" value="SOCS_box"/>
    <property type="match status" value="1"/>
</dbReference>
<dbReference type="PROSITE" id="PS50225">
    <property type="entry name" value="SOCS"/>
    <property type="match status" value="1"/>
</dbReference>
<dbReference type="Gene3D" id="1.25.40.20">
    <property type="entry name" value="Ankyrin repeat-containing domain"/>
    <property type="match status" value="2"/>
</dbReference>
<name>A0AAD9KNP8_RIDPI</name>
<dbReference type="InterPro" id="IPR002110">
    <property type="entry name" value="Ankyrin_rpt"/>
</dbReference>
<evidence type="ECO:0000256" key="3">
    <source>
        <dbReference type="PROSITE-ProRule" id="PRU00023"/>
    </source>
</evidence>
<dbReference type="PANTHER" id="PTHR24171">
    <property type="entry name" value="ANKYRIN REPEAT DOMAIN-CONTAINING PROTEIN 39-RELATED"/>
    <property type="match status" value="1"/>
</dbReference>
<keyword evidence="1" id="KW-0677">Repeat</keyword>
<dbReference type="Proteomes" id="UP001209878">
    <property type="component" value="Unassembled WGS sequence"/>
</dbReference>
<reference evidence="5" key="1">
    <citation type="journal article" date="2023" name="Mol. Biol. Evol.">
        <title>Third-Generation Sequencing Reveals the Adaptive Role of the Epigenome in Three Deep-Sea Polychaetes.</title>
        <authorList>
            <person name="Perez M."/>
            <person name="Aroh O."/>
            <person name="Sun Y."/>
            <person name="Lan Y."/>
            <person name="Juniper S.K."/>
            <person name="Young C.R."/>
            <person name="Angers B."/>
            <person name="Qian P.Y."/>
        </authorList>
    </citation>
    <scope>NUCLEOTIDE SEQUENCE</scope>
    <source>
        <strain evidence="5">R07B-5</strain>
    </source>
</reference>
<feature type="repeat" description="ANK" evidence="3">
    <location>
        <begin position="161"/>
        <end position="193"/>
    </location>
</feature>
<dbReference type="EMBL" id="JAODUO010000782">
    <property type="protein sequence ID" value="KAK2174702.1"/>
    <property type="molecule type" value="Genomic_DNA"/>
</dbReference>
<sequence length="319" mass="36016">MGNSRSSRELALRAMPLKVRELHYAVMANDRDVVRTLVADGVNVNFPWYNPTNPSMKDGTTPLIVAVSLNHTDIVEELLRAGAYINKCDRNGCTPIYKAAFHGRSMLIELLSRTGADVNLADFIGKTPLYICVNNAIVHSCKIAIQKLIYGGAIIDKADRAGQAPIHIAAQWKLTDVLQMLITAHGNVNIADNKGRTPLYICVRSLSTKLYMEDLRHQLPCIFILFRTGADMLNFTEWLHYKGPGIPDVMMANAVDFRNWYVRQITRPQTLKNLCRKVIQKTCRTANLRQISGTLPVPRSLQTYLSRKLMFYREEKLPS</sequence>
<accession>A0AAD9KNP8</accession>
<protein>
    <recommendedName>
        <fullName evidence="4">SOCS box domain-containing protein</fullName>
    </recommendedName>
</protein>
<dbReference type="Pfam" id="PF07525">
    <property type="entry name" value="SOCS_box"/>
    <property type="match status" value="1"/>
</dbReference>
<feature type="repeat" description="ANK" evidence="3">
    <location>
        <begin position="58"/>
        <end position="90"/>
    </location>
</feature>
<dbReference type="PANTHER" id="PTHR24171:SF9">
    <property type="entry name" value="ANKYRIN REPEAT DOMAIN-CONTAINING PROTEIN 39"/>
    <property type="match status" value="1"/>
</dbReference>
<evidence type="ECO:0000313" key="5">
    <source>
        <dbReference type="EMBL" id="KAK2174702.1"/>
    </source>
</evidence>
<comment type="caution">
    <text evidence="5">The sequence shown here is derived from an EMBL/GenBank/DDBJ whole genome shotgun (WGS) entry which is preliminary data.</text>
</comment>
<dbReference type="SUPFAM" id="SSF158235">
    <property type="entry name" value="SOCS box-like"/>
    <property type="match status" value="1"/>
</dbReference>
<dbReference type="InterPro" id="IPR036770">
    <property type="entry name" value="Ankyrin_rpt-contain_sf"/>
</dbReference>
<dbReference type="Pfam" id="PF12796">
    <property type="entry name" value="Ank_2"/>
    <property type="match status" value="2"/>
</dbReference>
<keyword evidence="2 3" id="KW-0040">ANK repeat</keyword>
<dbReference type="GO" id="GO:0035556">
    <property type="term" value="P:intracellular signal transduction"/>
    <property type="evidence" value="ECO:0007669"/>
    <property type="project" value="InterPro"/>
</dbReference>
<organism evidence="5 6">
    <name type="scientific">Ridgeia piscesae</name>
    <name type="common">Tubeworm</name>
    <dbReference type="NCBI Taxonomy" id="27915"/>
    <lineage>
        <taxon>Eukaryota</taxon>
        <taxon>Metazoa</taxon>
        <taxon>Spiralia</taxon>
        <taxon>Lophotrochozoa</taxon>
        <taxon>Annelida</taxon>
        <taxon>Polychaeta</taxon>
        <taxon>Sedentaria</taxon>
        <taxon>Canalipalpata</taxon>
        <taxon>Sabellida</taxon>
        <taxon>Siboglinidae</taxon>
        <taxon>Ridgeia</taxon>
    </lineage>
</organism>
<feature type="domain" description="SOCS box" evidence="4">
    <location>
        <begin position="266"/>
        <end position="305"/>
    </location>
</feature>
<dbReference type="InterPro" id="IPR036036">
    <property type="entry name" value="SOCS_box-like_dom_sf"/>
</dbReference>
<dbReference type="InterPro" id="IPR001496">
    <property type="entry name" value="SOCS_box"/>
</dbReference>
<dbReference type="AlphaFoldDB" id="A0AAD9KNP8"/>
<dbReference type="SUPFAM" id="SSF48403">
    <property type="entry name" value="Ankyrin repeat"/>
    <property type="match status" value="1"/>
</dbReference>
<feature type="repeat" description="ANK" evidence="3">
    <location>
        <begin position="91"/>
        <end position="123"/>
    </location>
</feature>